<gene>
    <name evidence="2" type="ORF">RchiOBHm_Chr7g0226541</name>
</gene>
<dbReference type="Proteomes" id="UP000238479">
    <property type="component" value="Chromosome 7"/>
</dbReference>
<dbReference type="InterPro" id="IPR001623">
    <property type="entry name" value="DnaJ_domain"/>
</dbReference>
<dbReference type="Gramene" id="PRQ20290">
    <property type="protein sequence ID" value="PRQ20290"/>
    <property type="gene ID" value="RchiOBHm_Chr7g0226541"/>
</dbReference>
<dbReference type="PRINTS" id="PR00625">
    <property type="entry name" value="JDOMAIN"/>
</dbReference>
<feature type="domain" description="J" evidence="1">
    <location>
        <begin position="4"/>
        <end position="72"/>
    </location>
</feature>
<protein>
    <submittedName>
        <fullName evidence="2">Putative DnaJ domain-containing protein</fullName>
    </submittedName>
</protein>
<comment type="caution">
    <text evidence="2">The sequence shown here is derived from an EMBL/GenBank/DDBJ whole genome shotgun (WGS) entry which is preliminary data.</text>
</comment>
<name>A0A2P6PED7_ROSCH</name>
<dbReference type="AlphaFoldDB" id="A0A2P6PED7"/>
<sequence>MGIDHYKILGVNRNASPDVVKKAYKKLVMFWHPDKHLQEEARAKVDAKFKEINQAYQILNDPVKQHNYDSQHANIANSNWTYDIVSLVSS</sequence>
<dbReference type="SUPFAM" id="SSF46565">
    <property type="entry name" value="Chaperone J-domain"/>
    <property type="match status" value="1"/>
</dbReference>
<dbReference type="PROSITE" id="PS50076">
    <property type="entry name" value="DNAJ_2"/>
    <property type="match status" value="1"/>
</dbReference>
<evidence type="ECO:0000313" key="3">
    <source>
        <dbReference type="Proteomes" id="UP000238479"/>
    </source>
</evidence>
<dbReference type="SMART" id="SM00271">
    <property type="entry name" value="DnaJ"/>
    <property type="match status" value="1"/>
</dbReference>
<dbReference type="InterPro" id="IPR050817">
    <property type="entry name" value="DjlA_DnaK_co-chaperone"/>
</dbReference>
<evidence type="ECO:0000313" key="2">
    <source>
        <dbReference type="EMBL" id="PRQ20290.1"/>
    </source>
</evidence>
<dbReference type="InterPro" id="IPR036869">
    <property type="entry name" value="J_dom_sf"/>
</dbReference>
<evidence type="ECO:0000259" key="1">
    <source>
        <dbReference type="PROSITE" id="PS50076"/>
    </source>
</evidence>
<dbReference type="OMA" id="MFVDINE"/>
<organism evidence="2 3">
    <name type="scientific">Rosa chinensis</name>
    <name type="common">China rose</name>
    <dbReference type="NCBI Taxonomy" id="74649"/>
    <lineage>
        <taxon>Eukaryota</taxon>
        <taxon>Viridiplantae</taxon>
        <taxon>Streptophyta</taxon>
        <taxon>Embryophyta</taxon>
        <taxon>Tracheophyta</taxon>
        <taxon>Spermatophyta</taxon>
        <taxon>Magnoliopsida</taxon>
        <taxon>eudicotyledons</taxon>
        <taxon>Gunneridae</taxon>
        <taxon>Pentapetalae</taxon>
        <taxon>rosids</taxon>
        <taxon>fabids</taxon>
        <taxon>Rosales</taxon>
        <taxon>Rosaceae</taxon>
        <taxon>Rosoideae</taxon>
        <taxon>Rosoideae incertae sedis</taxon>
        <taxon>Rosa</taxon>
    </lineage>
</organism>
<dbReference type="CDD" id="cd06257">
    <property type="entry name" value="DnaJ"/>
    <property type="match status" value="1"/>
</dbReference>
<dbReference type="EMBL" id="PDCK01000045">
    <property type="protein sequence ID" value="PRQ20290.1"/>
    <property type="molecule type" value="Genomic_DNA"/>
</dbReference>
<dbReference type="PANTHER" id="PTHR24074">
    <property type="entry name" value="CO-CHAPERONE PROTEIN DJLA"/>
    <property type="match status" value="1"/>
</dbReference>
<proteinExistence type="predicted"/>
<dbReference type="STRING" id="74649.A0A2P6PED7"/>
<reference evidence="2 3" key="1">
    <citation type="journal article" date="2018" name="Nat. Genet.">
        <title>The Rosa genome provides new insights in the design of modern roses.</title>
        <authorList>
            <person name="Bendahmane M."/>
        </authorList>
    </citation>
    <scope>NUCLEOTIDE SEQUENCE [LARGE SCALE GENOMIC DNA]</scope>
    <source>
        <strain evidence="3">cv. Old Blush</strain>
    </source>
</reference>
<accession>A0A2P6PED7</accession>
<keyword evidence="3" id="KW-1185">Reference proteome</keyword>
<dbReference type="Pfam" id="PF00226">
    <property type="entry name" value="DnaJ"/>
    <property type="match status" value="1"/>
</dbReference>
<dbReference type="Gene3D" id="1.10.287.110">
    <property type="entry name" value="DnaJ domain"/>
    <property type="match status" value="1"/>
</dbReference>